<evidence type="ECO:0000313" key="2">
    <source>
        <dbReference type="Proteomes" id="UP000017142"/>
    </source>
</evidence>
<reference evidence="2" key="1">
    <citation type="journal article" date="2013" name="Diversity">
        <title>Genome Sequence of Dickeya solani, a New soft Rot Pathogen of Potato, Suggests its Emergence May Be Related to a Novel Combination of Non-Ribosomal Peptide/Polyketide Synthetase Clusters.</title>
        <authorList>
            <person name="Garlant L."/>
            <person name="Koskinen P."/>
            <person name="Rouhiainen L."/>
            <person name="Laine P."/>
            <person name="Paulin L."/>
            <person name="Auvinen P."/>
            <person name="Holm L."/>
            <person name="Pirhonen M."/>
        </authorList>
    </citation>
    <scope>NUCLEOTIDE SEQUENCE [LARGE SCALE GENOMIC DNA]</scope>
    <source>
        <strain evidence="2">D s0432-1</strain>
    </source>
</reference>
<organism evidence="1 2">
    <name type="scientific">Dickeya solani D s0432-1</name>
    <dbReference type="NCBI Taxonomy" id="1231725"/>
    <lineage>
        <taxon>Bacteria</taxon>
        <taxon>Pseudomonadati</taxon>
        <taxon>Pseudomonadota</taxon>
        <taxon>Gammaproteobacteria</taxon>
        <taxon>Enterobacterales</taxon>
        <taxon>Pectobacteriaceae</taxon>
        <taxon>Dickeya</taxon>
    </lineage>
</organism>
<evidence type="ECO:0000313" key="1">
    <source>
        <dbReference type="EMBL" id="ERO59796.1"/>
    </source>
</evidence>
<sequence length="93" mass="11161">MGALAVIFSQPTFCNFPRFIQCSEQIKIQYFCPVRPVEPFDKGILRWFSRFDKFQHHAMRFCPLCQRQRDQLRAVIPIECIQFAFYSAIFYNL</sequence>
<name>A0AAV3KIQ4_9GAMM</name>
<accession>A0AAV3KIQ4</accession>
<dbReference type="AlphaFoldDB" id="A0AAV3KIQ4"/>
<gene>
    <name evidence="1" type="ORF">A544_0776</name>
</gene>
<dbReference type="EMBL" id="AMWE01000001">
    <property type="protein sequence ID" value="ERO59796.1"/>
    <property type="molecule type" value="Genomic_DNA"/>
</dbReference>
<comment type="caution">
    <text evidence="1">The sequence shown here is derived from an EMBL/GenBank/DDBJ whole genome shotgun (WGS) entry which is preliminary data.</text>
</comment>
<proteinExistence type="predicted"/>
<dbReference type="Proteomes" id="UP000017142">
    <property type="component" value="Unassembled WGS sequence"/>
</dbReference>
<protein>
    <submittedName>
        <fullName evidence="1">Uncharacterized protein</fullName>
    </submittedName>
</protein>